<dbReference type="AlphaFoldDB" id="A0A8X6MT56"/>
<name>A0A8X6MT56_NEPPI</name>
<reference evidence="1" key="1">
    <citation type="submission" date="2020-08" db="EMBL/GenBank/DDBJ databases">
        <title>Multicomponent nature underlies the extraordinary mechanical properties of spider dragline silk.</title>
        <authorList>
            <person name="Kono N."/>
            <person name="Nakamura H."/>
            <person name="Mori M."/>
            <person name="Yoshida Y."/>
            <person name="Ohtoshi R."/>
            <person name="Malay A.D."/>
            <person name="Moran D.A.P."/>
            <person name="Tomita M."/>
            <person name="Numata K."/>
            <person name="Arakawa K."/>
        </authorList>
    </citation>
    <scope>NUCLEOTIDE SEQUENCE</scope>
</reference>
<sequence length="92" mass="10882">MQDTWRLRSTRTIVLEEEGHRMDLLLDAVDLGYLSVQRDHLEQRDEVFFSREEVFITHNAHMWPCTTTHRTRQRGAQDHFAVNVWSGIVADC</sequence>
<keyword evidence="2" id="KW-1185">Reference proteome</keyword>
<comment type="caution">
    <text evidence="1">The sequence shown here is derived from an EMBL/GenBank/DDBJ whole genome shotgun (WGS) entry which is preliminary data.</text>
</comment>
<proteinExistence type="predicted"/>
<evidence type="ECO:0000313" key="1">
    <source>
        <dbReference type="EMBL" id="GFS76709.1"/>
    </source>
</evidence>
<gene>
    <name evidence="1" type="ORF">NPIL_340681</name>
</gene>
<protein>
    <submittedName>
        <fullName evidence="1">Uncharacterized protein</fullName>
    </submittedName>
</protein>
<organism evidence="1 2">
    <name type="scientific">Nephila pilipes</name>
    <name type="common">Giant wood spider</name>
    <name type="synonym">Nephila maculata</name>
    <dbReference type="NCBI Taxonomy" id="299642"/>
    <lineage>
        <taxon>Eukaryota</taxon>
        <taxon>Metazoa</taxon>
        <taxon>Ecdysozoa</taxon>
        <taxon>Arthropoda</taxon>
        <taxon>Chelicerata</taxon>
        <taxon>Arachnida</taxon>
        <taxon>Araneae</taxon>
        <taxon>Araneomorphae</taxon>
        <taxon>Entelegynae</taxon>
        <taxon>Araneoidea</taxon>
        <taxon>Nephilidae</taxon>
        <taxon>Nephila</taxon>
    </lineage>
</organism>
<dbReference type="EMBL" id="BMAW01096841">
    <property type="protein sequence ID" value="GFS76709.1"/>
    <property type="molecule type" value="Genomic_DNA"/>
</dbReference>
<accession>A0A8X6MT56</accession>
<dbReference type="Proteomes" id="UP000887013">
    <property type="component" value="Unassembled WGS sequence"/>
</dbReference>
<evidence type="ECO:0000313" key="2">
    <source>
        <dbReference type="Proteomes" id="UP000887013"/>
    </source>
</evidence>